<dbReference type="Proteomes" id="UP001500840">
    <property type="component" value="Unassembled WGS sequence"/>
</dbReference>
<evidence type="ECO:0000313" key="3">
    <source>
        <dbReference type="Proteomes" id="UP001500840"/>
    </source>
</evidence>
<evidence type="ECO:0000313" key="2">
    <source>
        <dbReference type="EMBL" id="GAA4457887.1"/>
    </source>
</evidence>
<accession>A0ABP8N219</accession>
<keyword evidence="3" id="KW-1185">Reference proteome</keyword>
<feature type="region of interest" description="Disordered" evidence="1">
    <location>
        <begin position="1"/>
        <end position="48"/>
    </location>
</feature>
<dbReference type="EMBL" id="BAABGA010000042">
    <property type="protein sequence ID" value="GAA4457887.1"/>
    <property type="molecule type" value="Genomic_DNA"/>
</dbReference>
<evidence type="ECO:0000256" key="1">
    <source>
        <dbReference type="SAM" id="MobiDB-lite"/>
    </source>
</evidence>
<dbReference type="RefSeq" id="WP_345324146.1">
    <property type="nucleotide sequence ID" value="NZ_BAABGA010000042.1"/>
</dbReference>
<feature type="compositionally biased region" description="Polar residues" evidence="1">
    <location>
        <begin position="27"/>
        <end position="48"/>
    </location>
</feature>
<feature type="compositionally biased region" description="Basic and acidic residues" evidence="1">
    <location>
        <begin position="1"/>
        <end position="16"/>
    </location>
</feature>
<name>A0ABP8N219_9BACT</name>
<protein>
    <submittedName>
        <fullName evidence="2">Uncharacterized protein</fullName>
    </submittedName>
</protein>
<sequence>MAKRDDLLRRLKQADRRRGRRPPATPNPNDSGADSGRQTAAANESASQPDVTALIVSEVLAFTRSDKSCRDPQVVSALRALLRGSSPAVDSARRLRDQLQQIADRPDVKLRDFRTAVKGLSEQAMQFDREAEGDDRFLNYLAVLIE</sequence>
<gene>
    <name evidence="2" type="ORF">GCM10023156_35330</name>
</gene>
<comment type="caution">
    <text evidence="2">The sequence shown here is derived from an EMBL/GenBank/DDBJ whole genome shotgun (WGS) entry which is preliminary data.</text>
</comment>
<proteinExistence type="predicted"/>
<organism evidence="2 3">
    <name type="scientific">Novipirellula rosea</name>
    <dbReference type="NCBI Taxonomy" id="1031540"/>
    <lineage>
        <taxon>Bacteria</taxon>
        <taxon>Pseudomonadati</taxon>
        <taxon>Planctomycetota</taxon>
        <taxon>Planctomycetia</taxon>
        <taxon>Pirellulales</taxon>
        <taxon>Pirellulaceae</taxon>
        <taxon>Novipirellula</taxon>
    </lineage>
</organism>
<reference evidence="3" key="1">
    <citation type="journal article" date="2019" name="Int. J. Syst. Evol. Microbiol.">
        <title>The Global Catalogue of Microorganisms (GCM) 10K type strain sequencing project: providing services to taxonomists for standard genome sequencing and annotation.</title>
        <authorList>
            <consortium name="The Broad Institute Genomics Platform"/>
            <consortium name="The Broad Institute Genome Sequencing Center for Infectious Disease"/>
            <person name="Wu L."/>
            <person name="Ma J."/>
        </authorList>
    </citation>
    <scope>NUCLEOTIDE SEQUENCE [LARGE SCALE GENOMIC DNA]</scope>
    <source>
        <strain evidence="3">JCM 17759</strain>
    </source>
</reference>